<evidence type="ECO:0000313" key="3">
    <source>
        <dbReference type="EMBL" id="CAI9976636.1"/>
    </source>
</evidence>
<feature type="compositionally biased region" description="Low complexity" evidence="2">
    <location>
        <begin position="1159"/>
        <end position="1173"/>
    </location>
</feature>
<dbReference type="PANTHER" id="PTHR43215">
    <property type="entry name" value="RADIAL SPOKE HEAD 1 HOMOLOG"/>
    <property type="match status" value="1"/>
</dbReference>
<evidence type="ECO:0000313" key="4">
    <source>
        <dbReference type="EMBL" id="CAL5982940.1"/>
    </source>
</evidence>
<dbReference type="EMBL" id="CATOUU010001174">
    <property type="protein sequence ID" value="CAI9976636.1"/>
    <property type="molecule type" value="Genomic_DNA"/>
</dbReference>
<dbReference type="EMBL" id="CAXDID020000015">
    <property type="protein sequence ID" value="CAL5982940.1"/>
    <property type="molecule type" value="Genomic_DNA"/>
</dbReference>
<reference evidence="4 5" key="2">
    <citation type="submission" date="2024-07" db="EMBL/GenBank/DDBJ databases">
        <authorList>
            <person name="Akdeniz Z."/>
        </authorList>
    </citation>
    <scope>NUCLEOTIDE SEQUENCE [LARGE SCALE GENOMIC DNA]</scope>
</reference>
<reference evidence="3" key="1">
    <citation type="submission" date="2023-06" db="EMBL/GenBank/DDBJ databases">
        <authorList>
            <person name="Kurt Z."/>
        </authorList>
    </citation>
    <scope>NUCLEOTIDE SEQUENCE</scope>
</reference>
<feature type="region of interest" description="Disordered" evidence="2">
    <location>
        <begin position="1107"/>
        <end position="1178"/>
    </location>
</feature>
<feature type="region of interest" description="Disordered" evidence="2">
    <location>
        <begin position="1564"/>
        <end position="1635"/>
    </location>
</feature>
<dbReference type="InterPro" id="IPR003409">
    <property type="entry name" value="MORN"/>
</dbReference>
<dbReference type="Pfam" id="PF02493">
    <property type="entry name" value="MORN"/>
    <property type="match status" value="10"/>
</dbReference>
<name>A0AA86RES1_9EUKA</name>
<dbReference type="SMART" id="SM00698">
    <property type="entry name" value="MORN"/>
    <property type="match status" value="14"/>
</dbReference>
<feature type="region of interest" description="Disordered" evidence="2">
    <location>
        <begin position="212"/>
        <end position="291"/>
    </location>
</feature>
<feature type="compositionally biased region" description="Low complexity" evidence="2">
    <location>
        <begin position="1616"/>
        <end position="1630"/>
    </location>
</feature>
<sequence length="2134" mass="239868">MWRNTPSNAFAPSDAPETRQTMVTQDYAYFGGLFRGFKSGFGTIIFNDNSVYSGTFHEDQFSGNGTFIYANGAVLSGAFSRGELVQGTVTFLGQTNEIKGGLWRHMFGQVVADAPRQPQVAPSQVPPPPRYGGAFEQEVLTTMKHLAHTTQAVQLDVTRMQGELQKQSQRQEATSQVVQELKKQMVSLEEWKRIPAKVQHGAPDIPAKPFVYQPPAMPAPPQVPAKAESKTSQKPAAPQINPQPQVIPPQANQPPQAAAIPAIPSKAPVPQETETKSAANQKSDSKKEFTAPDGTRYVGFWEGNDYQNGRGTITDAVGNVYEGAWINNLFEGEAVFKQANQVTFIGSYQNGKKHGQGTFKYPNGKEVRATYKNGKVVESETIYPNGNTYKNGKMTFSNGDSCEIDKCDTQLIEHVGITSSRIEQLTEEQKKLLKNIQYAVKGEEKIIFPQQNVVKSKEQRENQSQIQEVEKEENDEETRPKFITVNESMGQTKLLMDMSKFQNATEKILASLKLMLKENERVDLTDDLNILLIVNSQNLDEILLNSTKKIKKIIRKIKKIQEFKQEKQDNQDQQEKTTVFDYQQYFQQMVVYNNLDTVLCVNMKQGEQLIKLLKDLGLDQFDEIQANEEPWCVIPLSQNTSINQIEELVQKLNVKYIVATKKAVQEVVEQALPAKEETTPVYNKDLFNQPPVVGTTFGTVLPEVQQVKYDEVLIHLESFPLKTAQKLIPLITKQFPSINVDVQGVDIIMMVPSDQTEFVLQKMKKIVVNKQLLTISVNGLYVQQPDCPPGIAQPDVQEPAQKQEVQEFAYQPPVADHVPLGVYEEEPKLKQHKLADGTTYVGKWEGDDFRNGEGTIENKKGNVYEGKWVDDYFEGHGVYRYASGFVYVGTFHQGLKHGYGTYSSETQGSCEKGIFENGKLVRDYEVTYQSGNILRSDKIMSFKNGEQWQIDFDDVEDLLVKKLGKSKSLKKAKLSEEEMSRVKQIQLETPNQEKEVPKAVKPIEQIENKKEEEPPGLQQQAKEEPNHEPALEKVVLVQLQVNLEAFNQKEITKIIKKFQEYLGEQEKVDQEGQFAVITVKEANRESVAKSINKLKIKEQKLVCTLKPAQEPEAPKEVCEEPANEAVQEPAENAEEPPGLDQPQEPFVQAPQEVKEEEPPGLGETTEEPPGLEGDLVKLPEPIPENIAPVVEQPKVAEEKVKQDSKPEKKHVLEDGTTYLGQWKDDDFMTGTGTILAPNGNRYTGKWINDKFEGKAVYNFANGNVYEGKFKGGRKNGLGVMTLANGIQQKGHWAHKKLTKDIEIVHPNQNSMKIDGKLGTITYANRDSCQVDNVDYESPLVEKLLQMNGFQQNQLTKPEKKLVSNVQVNIQKLASHVQKQAEEAAANISTEPVNVVKEELVKEPVKQEKCGNEYQCIVPKDEDLHDCYNQRMNAEEPKEAEAPPGLDQPQEPVNPAPFVYAPEAAPQQEPVQEEAPPGLGEEPPGLEENLSTVFIQLQVNLEFCTQKEIAKIIKKFQEYLGEQEKVEQEGQFAVITVKEANRESVAKSINKLKIKEQKLVCTLKPAQEPEAPKEVCEEPANEAVQEPAENAEEPPGLDQPQEPFVQAPQEVKEEEPPGLGETTEEPPGLEGDLVKLPEPIPENIAPVVEQPKVAEEKVKQDSKPEKKHVLEDGTTYLGQWKDDDFMTGTGTILAPNGNRYTGKWINDKFEGKAVYNFANGNVYEGKFKGGRKNGLGVMTLANGIQQKGHWAHKKLTKDIEIVHPNQNSMKIDGKLGTITYANGDSCQVDNVDYESPLVEKLLQMNGFQQNQLTKPEKKLVSDVQVNIQKLASHVQKQAEEAAANTSTEPAKVVKEEPVKEPAKQEKCGNEYQCIVPKDEDLHDCYNQRMNAEEPKEAEAPPGLDQPQEPVNPAPFVYAPEAAPQQEPVQEEAPPGLGEEPPGLEENLIQEMVKIALENELQHVLFIRKLTAQLYELKEEEIDQILNEIGLEEYAEVDLEGKWFIVPLENQHRNEKISTVMKNNNLIFELMMIPNNNDYVEEQVLESGIEELFQQTVRENELEGALFVKQRDQNDQILTQELIKDLLEQLVEECAEAEINGDIWFVFPVGIESDLRSINEIMHSYPSIFYQIVISQ</sequence>
<feature type="compositionally biased region" description="Low complexity" evidence="2">
    <location>
        <begin position="233"/>
        <end position="270"/>
    </location>
</feature>
<accession>A0AA86RES1</accession>
<feature type="region of interest" description="Disordered" evidence="2">
    <location>
        <begin position="457"/>
        <end position="478"/>
    </location>
</feature>
<dbReference type="PANTHER" id="PTHR43215:SF14">
    <property type="entry name" value="RADIAL SPOKE HEAD 1 HOMOLOG"/>
    <property type="match status" value="1"/>
</dbReference>
<feature type="region of interest" description="Disordered" evidence="2">
    <location>
        <begin position="1006"/>
        <end position="1027"/>
    </location>
</feature>
<proteinExistence type="predicted"/>
<organism evidence="3">
    <name type="scientific">Hexamita inflata</name>
    <dbReference type="NCBI Taxonomy" id="28002"/>
    <lineage>
        <taxon>Eukaryota</taxon>
        <taxon>Metamonada</taxon>
        <taxon>Diplomonadida</taxon>
        <taxon>Hexamitidae</taxon>
        <taxon>Hexamitinae</taxon>
        <taxon>Hexamita</taxon>
    </lineage>
</organism>
<gene>
    <name evidence="3" type="ORF">HINF_LOCUS64281</name>
    <name evidence="4" type="ORF">HINF_LOCUS7381</name>
</gene>
<feature type="region of interest" description="Disordered" evidence="2">
    <location>
        <begin position="1434"/>
        <end position="1455"/>
    </location>
</feature>
<evidence type="ECO:0000256" key="1">
    <source>
        <dbReference type="ARBA" id="ARBA00022737"/>
    </source>
</evidence>
<keyword evidence="1" id="KW-0677">Repeat</keyword>
<evidence type="ECO:0000313" key="5">
    <source>
        <dbReference type="Proteomes" id="UP001642409"/>
    </source>
</evidence>
<comment type="caution">
    <text evidence="3">The sequence shown here is derived from an EMBL/GenBank/DDBJ whole genome shotgun (WGS) entry which is preliminary data.</text>
</comment>
<dbReference type="Gene3D" id="2.20.110.10">
    <property type="entry name" value="Histone H3 K4-specific methyltransferase SET7/9 N-terminal domain"/>
    <property type="match status" value="6"/>
</dbReference>
<dbReference type="SUPFAM" id="SSF82185">
    <property type="entry name" value="Histone H3 K4-specific methyltransferase SET7/9 N-terminal domain"/>
    <property type="match status" value="5"/>
</dbReference>
<dbReference type="Proteomes" id="UP001642409">
    <property type="component" value="Unassembled WGS sequence"/>
</dbReference>
<feature type="region of interest" description="Disordered" evidence="2">
    <location>
        <begin position="1464"/>
        <end position="1483"/>
    </location>
</feature>
<evidence type="ECO:0000256" key="2">
    <source>
        <dbReference type="SAM" id="MobiDB-lite"/>
    </source>
</evidence>
<protein>
    <submittedName>
        <fullName evidence="3">MORN repeat protein</fullName>
    </submittedName>
    <submittedName>
        <fullName evidence="4">MORN_repeat protein</fullName>
    </submittedName>
</protein>
<keyword evidence="5" id="KW-1185">Reference proteome</keyword>